<accession>A0ABR4G3P1</accession>
<evidence type="ECO:0000256" key="1">
    <source>
        <dbReference type="ARBA" id="ARBA00022898"/>
    </source>
</evidence>
<evidence type="ECO:0000259" key="2">
    <source>
        <dbReference type="Pfam" id="PF00266"/>
    </source>
</evidence>
<dbReference type="PANTHER" id="PTHR43586">
    <property type="entry name" value="CYSTEINE DESULFURASE"/>
    <property type="match status" value="1"/>
</dbReference>
<organism evidence="3 4">
    <name type="scientific">Aspergillus keveii</name>
    <dbReference type="NCBI Taxonomy" id="714993"/>
    <lineage>
        <taxon>Eukaryota</taxon>
        <taxon>Fungi</taxon>
        <taxon>Dikarya</taxon>
        <taxon>Ascomycota</taxon>
        <taxon>Pezizomycotina</taxon>
        <taxon>Eurotiomycetes</taxon>
        <taxon>Eurotiomycetidae</taxon>
        <taxon>Eurotiales</taxon>
        <taxon>Aspergillaceae</taxon>
        <taxon>Aspergillus</taxon>
        <taxon>Aspergillus subgen. Nidulantes</taxon>
    </lineage>
</organism>
<dbReference type="Gene3D" id="3.40.640.10">
    <property type="entry name" value="Type I PLP-dependent aspartate aminotransferase-like (Major domain)"/>
    <property type="match status" value="1"/>
</dbReference>
<evidence type="ECO:0000313" key="3">
    <source>
        <dbReference type="EMBL" id="KAL2793645.1"/>
    </source>
</evidence>
<name>A0ABR4G3P1_9EURO</name>
<dbReference type="InterPro" id="IPR015421">
    <property type="entry name" value="PyrdxlP-dep_Trfase_major"/>
</dbReference>
<dbReference type="SUPFAM" id="SSF53383">
    <property type="entry name" value="PLP-dependent transferases"/>
    <property type="match status" value="1"/>
</dbReference>
<gene>
    <name evidence="3" type="ORF">BJX66DRAFT_222253</name>
</gene>
<dbReference type="Proteomes" id="UP001610563">
    <property type="component" value="Unassembled WGS sequence"/>
</dbReference>
<keyword evidence="4" id="KW-1185">Reference proteome</keyword>
<protein>
    <submittedName>
        <fullName evidence="3">PLP-dependent transferase</fullName>
    </submittedName>
</protein>
<sequence length="408" mass="44657">MAQTPLFPISSFILPSPPSPQPNSEDKNGIVHVAAAGSSLPLKSHHDALTRYTTHKAAGHKGYTDLQREVDEVRSLVAKSWAVQRDDIGFVSSVAEGVSILAESLEWKEGDTVYVDRDEFPSVVAPFAVRGQRFNNGVPSPTVVYGSEAFDGVDAGSTEAELDKKVDSRTRLIAVSYVSYGNGARVDLAAYRRAADRVGATLVVDYTQAAGYLPIDASVADFAFSASFKFLLGTAGAAIAFWNRARQSDWKPVTAGMYSLGNIVPDWEGEERITTRDTALCFSRGNPSHPSIYLLREGLEFLNRWEVTEVEAHVQGLTTELWRRLDGEGIRSSTPREKSKHGANITVHCKGATEIVDALSAVGILAWNGYGRVRFSFHGHNCLKDVDRIMEVFPGLWRQWNAPARSAL</sequence>
<evidence type="ECO:0000313" key="4">
    <source>
        <dbReference type="Proteomes" id="UP001610563"/>
    </source>
</evidence>
<dbReference type="PANTHER" id="PTHR43586:SF8">
    <property type="entry name" value="CYSTEINE DESULFURASE 1, CHLOROPLASTIC"/>
    <property type="match status" value="1"/>
</dbReference>
<keyword evidence="3" id="KW-0808">Transferase</keyword>
<comment type="caution">
    <text evidence="3">The sequence shown here is derived from an EMBL/GenBank/DDBJ whole genome shotgun (WGS) entry which is preliminary data.</text>
</comment>
<dbReference type="InterPro" id="IPR015422">
    <property type="entry name" value="PyrdxlP-dep_Trfase_small"/>
</dbReference>
<reference evidence="3 4" key="1">
    <citation type="submission" date="2024-07" db="EMBL/GenBank/DDBJ databases">
        <title>Section-level genome sequencing and comparative genomics of Aspergillus sections Usti and Cavernicolus.</title>
        <authorList>
            <consortium name="Lawrence Berkeley National Laboratory"/>
            <person name="Nybo J.L."/>
            <person name="Vesth T.C."/>
            <person name="Theobald S."/>
            <person name="Frisvad J.C."/>
            <person name="Larsen T.O."/>
            <person name="Kjaerboelling I."/>
            <person name="Rothschild-Mancinelli K."/>
            <person name="Lyhne E.K."/>
            <person name="Kogle M.E."/>
            <person name="Barry K."/>
            <person name="Clum A."/>
            <person name="Na H."/>
            <person name="Ledsgaard L."/>
            <person name="Lin J."/>
            <person name="Lipzen A."/>
            <person name="Kuo A."/>
            <person name="Riley R."/>
            <person name="Mondo S."/>
            <person name="Labutti K."/>
            <person name="Haridas S."/>
            <person name="Pangalinan J."/>
            <person name="Salamov A.A."/>
            <person name="Simmons B.A."/>
            <person name="Magnuson J.K."/>
            <person name="Chen J."/>
            <person name="Drula E."/>
            <person name="Henrissat B."/>
            <person name="Wiebenga A."/>
            <person name="Lubbers R.J."/>
            <person name="Gomes A.C."/>
            <person name="Makela M.R."/>
            <person name="Stajich J."/>
            <person name="Grigoriev I.V."/>
            <person name="Mortensen U.H."/>
            <person name="De Vries R.P."/>
            <person name="Baker S.E."/>
            <person name="Andersen M.R."/>
        </authorList>
    </citation>
    <scope>NUCLEOTIDE SEQUENCE [LARGE SCALE GENOMIC DNA]</scope>
    <source>
        <strain evidence="3 4">CBS 209.92</strain>
    </source>
</reference>
<dbReference type="InterPro" id="IPR015424">
    <property type="entry name" value="PyrdxlP-dep_Trfase"/>
</dbReference>
<dbReference type="EMBL" id="JBFTWV010000055">
    <property type="protein sequence ID" value="KAL2793645.1"/>
    <property type="molecule type" value="Genomic_DNA"/>
</dbReference>
<dbReference type="Pfam" id="PF00266">
    <property type="entry name" value="Aminotran_5"/>
    <property type="match status" value="1"/>
</dbReference>
<keyword evidence="1" id="KW-0663">Pyridoxal phosphate</keyword>
<dbReference type="Gene3D" id="3.90.1150.10">
    <property type="entry name" value="Aspartate Aminotransferase, domain 1"/>
    <property type="match status" value="1"/>
</dbReference>
<proteinExistence type="predicted"/>
<dbReference type="InterPro" id="IPR000192">
    <property type="entry name" value="Aminotrans_V_dom"/>
</dbReference>
<dbReference type="GO" id="GO:0016740">
    <property type="term" value="F:transferase activity"/>
    <property type="evidence" value="ECO:0007669"/>
    <property type="project" value="UniProtKB-KW"/>
</dbReference>
<feature type="domain" description="Aminotransferase class V" evidence="2">
    <location>
        <begin position="35"/>
        <end position="388"/>
    </location>
</feature>